<accession>A0A1D6HNK1</accession>
<organism evidence="1">
    <name type="scientific">Zea mays</name>
    <name type="common">Maize</name>
    <dbReference type="NCBI Taxonomy" id="4577"/>
    <lineage>
        <taxon>Eukaryota</taxon>
        <taxon>Viridiplantae</taxon>
        <taxon>Streptophyta</taxon>
        <taxon>Embryophyta</taxon>
        <taxon>Tracheophyta</taxon>
        <taxon>Spermatophyta</taxon>
        <taxon>Magnoliopsida</taxon>
        <taxon>Liliopsida</taxon>
        <taxon>Poales</taxon>
        <taxon>Poaceae</taxon>
        <taxon>PACMAD clade</taxon>
        <taxon>Panicoideae</taxon>
        <taxon>Andropogonodae</taxon>
        <taxon>Andropogoneae</taxon>
        <taxon>Tripsacinae</taxon>
        <taxon>Zea</taxon>
    </lineage>
</organism>
<reference evidence="1" key="1">
    <citation type="submission" date="2015-12" db="EMBL/GenBank/DDBJ databases">
        <title>Update maize B73 reference genome by single molecule sequencing technologies.</title>
        <authorList>
            <consortium name="Maize Genome Sequencing Project"/>
            <person name="Ware D."/>
        </authorList>
    </citation>
    <scope>NUCLEOTIDE SEQUENCE</scope>
    <source>
        <tissue evidence="1">Seedling</tissue>
    </source>
</reference>
<proteinExistence type="predicted"/>
<protein>
    <submittedName>
        <fullName evidence="1">Proteasome maturation factor UMP1</fullName>
    </submittedName>
</protein>
<dbReference type="EMBL" id="CM000781">
    <property type="protein sequence ID" value="AQK75874.1"/>
    <property type="molecule type" value="Genomic_DNA"/>
</dbReference>
<dbReference type="GO" id="GO:0000502">
    <property type="term" value="C:proteasome complex"/>
    <property type="evidence" value="ECO:0007669"/>
    <property type="project" value="UniProtKB-KW"/>
</dbReference>
<name>A0A1D6HNK1_MAIZE</name>
<keyword evidence="1" id="KW-0647">Proteasome</keyword>
<dbReference type="AlphaFoldDB" id="A0A1D6HNK1"/>
<evidence type="ECO:0000313" key="1">
    <source>
        <dbReference type="EMBL" id="AQK75874.1"/>
    </source>
</evidence>
<sequence length="66" mass="7366">MILVLKIILTCLKILKVSVNLTCTTEWRFALVCPRDLSALASVEAVNVVLRFCRTLMHLSPVHSGQ</sequence>
<gene>
    <name evidence="1" type="ORF">ZEAMMB73_Zm00001d018403</name>
</gene>